<dbReference type="EMBL" id="BPLR01013407">
    <property type="protein sequence ID" value="GIY60977.1"/>
    <property type="molecule type" value="Genomic_DNA"/>
</dbReference>
<sequence length="86" mass="10337">MRSELRSRFRKEYFKSRGHCSHRTNLMQKAKATCPRRFAVVRWFHVDYGSYSGKLPRSDLNNQYRDGHGWRNNVGYLFLGNVHHYS</sequence>
<proteinExistence type="predicted"/>
<protein>
    <submittedName>
        <fullName evidence="1">Uncharacterized protein</fullName>
    </submittedName>
</protein>
<evidence type="ECO:0000313" key="2">
    <source>
        <dbReference type="Proteomes" id="UP001054945"/>
    </source>
</evidence>
<accession>A0AAV4UT47</accession>
<name>A0AAV4UT47_CAEEX</name>
<dbReference type="Proteomes" id="UP001054945">
    <property type="component" value="Unassembled WGS sequence"/>
</dbReference>
<evidence type="ECO:0000313" key="1">
    <source>
        <dbReference type="EMBL" id="GIY60977.1"/>
    </source>
</evidence>
<keyword evidence="2" id="KW-1185">Reference proteome</keyword>
<organism evidence="1 2">
    <name type="scientific">Caerostris extrusa</name>
    <name type="common">Bark spider</name>
    <name type="synonym">Caerostris bankana</name>
    <dbReference type="NCBI Taxonomy" id="172846"/>
    <lineage>
        <taxon>Eukaryota</taxon>
        <taxon>Metazoa</taxon>
        <taxon>Ecdysozoa</taxon>
        <taxon>Arthropoda</taxon>
        <taxon>Chelicerata</taxon>
        <taxon>Arachnida</taxon>
        <taxon>Araneae</taxon>
        <taxon>Araneomorphae</taxon>
        <taxon>Entelegynae</taxon>
        <taxon>Araneoidea</taxon>
        <taxon>Araneidae</taxon>
        <taxon>Caerostris</taxon>
    </lineage>
</organism>
<dbReference type="AlphaFoldDB" id="A0AAV4UT47"/>
<gene>
    <name evidence="1" type="ORF">CEXT_812291</name>
</gene>
<comment type="caution">
    <text evidence="1">The sequence shown here is derived from an EMBL/GenBank/DDBJ whole genome shotgun (WGS) entry which is preliminary data.</text>
</comment>
<reference evidence="1 2" key="1">
    <citation type="submission" date="2021-06" db="EMBL/GenBank/DDBJ databases">
        <title>Caerostris extrusa draft genome.</title>
        <authorList>
            <person name="Kono N."/>
            <person name="Arakawa K."/>
        </authorList>
    </citation>
    <scope>NUCLEOTIDE SEQUENCE [LARGE SCALE GENOMIC DNA]</scope>
</reference>